<organism evidence="3 4">
    <name type="scientific">Pedosphaera parvula (strain Ellin514)</name>
    <dbReference type="NCBI Taxonomy" id="320771"/>
    <lineage>
        <taxon>Bacteria</taxon>
        <taxon>Pseudomonadati</taxon>
        <taxon>Verrucomicrobiota</taxon>
        <taxon>Pedosphaerae</taxon>
        <taxon>Pedosphaerales</taxon>
        <taxon>Pedosphaeraceae</taxon>
        <taxon>Pedosphaera</taxon>
    </lineage>
</organism>
<evidence type="ECO:0000313" key="3">
    <source>
        <dbReference type="EMBL" id="EEF61648.1"/>
    </source>
</evidence>
<dbReference type="SMART" id="SM00448">
    <property type="entry name" value="REC"/>
    <property type="match status" value="1"/>
</dbReference>
<keyword evidence="4" id="KW-1185">Reference proteome</keyword>
<dbReference type="InterPro" id="IPR011006">
    <property type="entry name" value="CheY-like_superfamily"/>
</dbReference>
<feature type="modified residue" description="4-aspartylphosphate" evidence="1">
    <location>
        <position position="64"/>
    </location>
</feature>
<proteinExistence type="predicted"/>
<dbReference type="Pfam" id="PF00072">
    <property type="entry name" value="Response_reg"/>
    <property type="match status" value="1"/>
</dbReference>
<dbReference type="Gene3D" id="3.40.50.2300">
    <property type="match status" value="1"/>
</dbReference>
<dbReference type="PANTHER" id="PTHR44520">
    <property type="entry name" value="RESPONSE REGULATOR RCP1-RELATED"/>
    <property type="match status" value="1"/>
</dbReference>
<sequence length="145" mass="16482">MKTILSVDDGEDDAYLLHRALQYVQTKCNLESVPSAAAAMEYLSGTGPFADRYEHPLPSIILLDIKMPDTNGFELLRWIRSKPEFKSIPVIMLTCSEAAVDIEHAYEIGANSYLVKSLDFQNLKQDLPLFMHYWLDLNQTPESDQ</sequence>
<dbReference type="InterPro" id="IPR052893">
    <property type="entry name" value="TCS_response_regulator"/>
</dbReference>
<gene>
    <name evidence="3" type="ORF">Cflav_PD4688</name>
</gene>
<dbReference type="OrthoDB" id="9796655at2"/>
<keyword evidence="1" id="KW-0597">Phosphoprotein</keyword>
<evidence type="ECO:0000256" key="1">
    <source>
        <dbReference type="PROSITE-ProRule" id="PRU00169"/>
    </source>
</evidence>
<feature type="domain" description="Response regulatory" evidence="2">
    <location>
        <begin position="3"/>
        <end position="131"/>
    </location>
</feature>
<comment type="caution">
    <text evidence="3">The sequence shown here is derived from an EMBL/GenBank/DDBJ whole genome shotgun (WGS) entry which is preliminary data.</text>
</comment>
<dbReference type="GO" id="GO:0000160">
    <property type="term" value="P:phosphorelay signal transduction system"/>
    <property type="evidence" value="ECO:0007669"/>
    <property type="project" value="InterPro"/>
</dbReference>
<evidence type="ECO:0000259" key="2">
    <source>
        <dbReference type="PROSITE" id="PS50110"/>
    </source>
</evidence>
<name>B9XED4_PEDPL</name>
<dbReference type="EMBL" id="ABOX02000008">
    <property type="protein sequence ID" value="EEF61648.1"/>
    <property type="molecule type" value="Genomic_DNA"/>
</dbReference>
<dbReference type="Proteomes" id="UP000003688">
    <property type="component" value="Unassembled WGS sequence"/>
</dbReference>
<protein>
    <submittedName>
        <fullName evidence="3">Response regulator receiver protein</fullName>
    </submittedName>
</protein>
<reference evidence="3 4" key="1">
    <citation type="journal article" date="2011" name="J. Bacteriol.">
        <title>Genome sequence of 'Pedosphaera parvula' Ellin514, an aerobic Verrucomicrobial isolate from pasture soil.</title>
        <authorList>
            <person name="Kant R."/>
            <person name="van Passel M.W."/>
            <person name="Sangwan P."/>
            <person name="Palva A."/>
            <person name="Lucas S."/>
            <person name="Copeland A."/>
            <person name="Lapidus A."/>
            <person name="Glavina Del Rio T."/>
            <person name="Dalin E."/>
            <person name="Tice H."/>
            <person name="Bruce D."/>
            <person name="Goodwin L."/>
            <person name="Pitluck S."/>
            <person name="Chertkov O."/>
            <person name="Larimer F.W."/>
            <person name="Land M.L."/>
            <person name="Hauser L."/>
            <person name="Brettin T.S."/>
            <person name="Detter J.C."/>
            <person name="Han S."/>
            <person name="de Vos W.M."/>
            <person name="Janssen P.H."/>
            <person name="Smidt H."/>
        </authorList>
    </citation>
    <scope>NUCLEOTIDE SEQUENCE [LARGE SCALE GENOMIC DNA]</scope>
    <source>
        <strain evidence="3 4">Ellin514</strain>
    </source>
</reference>
<dbReference type="AlphaFoldDB" id="B9XED4"/>
<dbReference type="PANTHER" id="PTHR44520:SF1">
    <property type="entry name" value="TWO-COMPONENT SYSTEM REGULATORY PROTEIN"/>
    <property type="match status" value="1"/>
</dbReference>
<evidence type="ECO:0000313" key="4">
    <source>
        <dbReference type="Proteomes" id="UP000003688"/>
    </source>
</evidence>
<dbReference type="RefSeq" id="WP_007414182.1">
    <property type="nucleotide sequence ID" value="NZ_ABOX02000008.1"/>
</dbReference>
<dbReference type="SUPFAM" id="SSF52172">
    <property type="entry name" value="CheY-like"/>
    <property type="match status" value="1"/>
</dbReference>
<dbReference type="STRING" id="320771.Cflav_PD4688"/>
<dbReference type="InterPro" id="IPR001789">
    <property type="entry name" value="Sig_transdc_resp-reg_receiver"/>
</dbReference>
<accession>B9XED4</accession>
<dbReference type="CDD" id="cd17557">
    <property type="entry name" value="REC_Rcp-like"/>
    <property type="match status" value="1"/>
</dbReference>
<dbReference type="PROSITE" id="PS50110">
    <property type="entry name" value="RESPONSE_REGULATORY"/>
    <property type="match status" value="1"/>
</dbReference>